<dbReference type="InterPro" id="IPR009060">
    <property type="entry name" value="UBA-like_sf"/>
</dbReference>
<proteinExistence type="predicted"/>
<dbReference type="InterPro" id="IPR021899">
    <property type="entry name" value="DUF3511"/>
</dbReference>
<reference evidence="2 3" key="1">
    <citation type="submission" date="2019-07" db="EMBL/GenBank/DDBJ databases">
        <title>De Novo Assembly of kiwifruit Actinidia rufa.</title>
        <authorList>
            <person name="Sugita-Konishi S."/>
            <person name="Sato K."/>
            <person name="Mori E."/>
            <person name="Abe Y."/>
            <person name="Kisaki G."/>
            <person name="Hamano K."/>
            <person name="Suezawa K."/>
            <person name="Otani M."/>
            <person name="Fukuda T."/>
            <person name="Manabe T."/>
            <person name="Gomi K."/>
            <person name="Tabuchi M."/>
            <person name="Akimitsu K."/>
            <person name="Kataoka I."/>
        </authorList>
    </citation>
    <scope>NUCLEOTIDE SEQUENCE [LARGE SCALE GENOMIC DNA]</scope>
    <source>
        <strain evidence="3">cv. Fuchu</strain>
    </source>
</reference>
<dbReference type="PANTHER" id="PTHR46445">
    <property type="entry name" value="RNA POLYMERASE II DEGRADATION FACTOR-LIKE PROTEIN (DUF1296)"/>
    <property type="match status" value="1"/>
</dbReference>
<evidence type="ECO:0000259" key="1">
    <source>
        <dbReference type="Pfam" id="PF06972"/>
    </source>
</evidence>
<dbReference type="Pfam" id="PF12023">
    <property type="entry name" value="DUF3511"/>
    <property type="match status" value="1"/>
</dbReference>
<dbReference type="AlphaFoldDB" id="A0A7J0EGC9"/>
<feature type="domain" description="GBF-interacting protein 1 N-terminal" evidence="1">
    <location>
        <begin position="102"/>
        <end position="145"/>
    </location>
</feature>
<dbReference type="OrthoDB" id="753279at2759"/>
<dbReference type="InterPro" id="IPR009719">
    <property type="entry name" value="GIP1_N"/>
</dbReference>
<dbReference type="SUPFAM" id="SSF46934">
    <property type="entry name" value="UBA-like"/>
    <property type="match status" value="1"/>
</dbReference>
<accession>A0A7J0EGC9</accession>
<dbReference type="Proteomes" id="UP000585474">
    <property type="component" value="Unassembled WGS sequence"/>
</dbReference>
<keyword evidence="3" id="KW-1185">Reference proteome</keyword>
<dbReference type="Pfam" id="PF06972">
    <property type="entry name" value="GIP1_N"/>
    <property type="match status" value="1"/>
</dbReference>
<protein>
    <submittedName>
        <fullName evidence="2">RNA polymerase II degradation factor-like protein</fullName>
    </submittedName>
</protein>
<evidence type="ECO:0000313" key="2">
    <source>
        <dbReference type="EMBL" id="GFY85511.1"/>
    </source>
</evidence>
<evidence type="ECO:0000313" key="3">
    <source>
        <dbReference type="Proteomes" id="UP000585474"/>
    </source>
</evidence>
<sequence>MAEVEFRCFVGGLAWAIDDRSLENAFAQFGVIIESKGKVKGSFRRSFKWIKDRTSPSTRSAKKEKAVREPKEAIGLNLRFYRESMTRSGGSRSNNGGGAQSIPGVARKMVQSLKEIVNCPETEIYAMLKDCNMDPNETVNRLISQVLER</sequence>
<organism evidence="2 3">
    <name type="scientific">Actinidia rufa</name>
    <dbReference type="NCBI Taxonomy" id="165716"/>
    <lineage>
        <taxon>Eukaryota</taxon>
        <taxon>Viridiplantae</taxon>
        <taxon>Streptophyta</taxon>
        <taxon>Embryophyta</taxon>
        <taxon>Tracheophyta</taxon>
        <taxon>Spermatophyta</taxon>
        <taxon>Magnoliopsida</taxon>
        <taxon>eudicotyledons</taxon>
        <taxon>Gunneridae</taxon>
        <taxon>Pentapetalae</taxon>
        <taxon>asterids</taxon>
        <taxon>Ericales</taxon>
        <taxon>Actinidiaceae</taxon>
        <taxon>Actinidia</taxon>
    </lineage>
</organism>
<dbReference type="EMBL" id="BJWL01000004">
    <property type="protein sequence ID" value="GFY85511.1"/>
    <property type="molecule type" value="Genomic_DNA"/>
</dbReference>
<comment type="caution">
    <text evidence="2">The sequence shown here is derived from an EMBL/GenBank/DDBJ whole genome shotgun (WGS) entry which is preliminary data.</text>
</comment>
<name>A0A7J0EGC9_9ERIC</name>
<dbReference type="PANTHER" id="PTHR46445:SF3">
    <property type="entry name" value="RNA POLYMERASE II DEGRADATION FACTOR-LIKE PROTEIN (DUF1296)-RELATED"/>
    <property type="match status" value="1"/>
</dbReference>
<gene>
    <name evidence="2" type="ORF">Acr_04g0002490</name>
</gene>